<keyword evidence="3 5" id="KW-0238">DNA-binding</keyword>
<dbReference type="Gene3D" id="1.10.443.10">
    <property type="entry name" value="Intergrase catalytic core"/>
    <property type="match status" value="1"/>
</dbReference>
<comment type="caution">
    <text evidence="9">The sequence shown here is derived from an EMBL/GenBank/DDBJ whole genome shotgun (WGS) entry which is preliminary data.</text>
</comment>
<dbReference type="InterPro" id="IPR044068">
    <property type="entry name" value="CB"/>
</dbReference>
<evidence type="ECO:0000259" key="8">
    <source>
        <dbReference type="PROSITE" id="PS51900"/>
    </source>
</evidence>
<evidence type="ECO:0000256" key="6">
    <source>
        <dbReference type="SAM" id="MobiDB-lite"/>
    </source>
</evidence>
<dbReference type="InterPro" id="IPR010998">
    <property type="entry name" value="Integrase_recombinase_N"/>
</dbReference>
<dbReference type="RefSeq" id="WP_319963267.1">
    <property type="nucleotide sequence ID" value="NZ_JAXARY010000049.1"/>
</dbReference>
<dbReference type="Proteomes" id="UP001284537">
    <property type="component" value="Unassembled WGS sequence"/>
</dbReference>
<dbReference type="SUPFAM" id="SSF56349">
    <property type="entry name" value="DNA breaking-rejoining enzymes"/>
    <property type="match status" value="1"/>
</dbReference>
<dbReference type="Pfam" id="PF13495">
    <property type="entry name" value="Phage_int_SAM_4"/>
    <property type="match status" value="1"/>
</dbReference>
<dbReference type="InterPro" id="IPR050090">
    <property type="entry name" value="Tyrosine_recombinase_XerCD"/>
</dbReference>
<dbReference type="InterPro" id="IPR004107">
    <property type="entry name" value="Integrase_SAM-like_N"/>
</dbReference>
<dbReference type="PANTHER" id="PTHR30349:SF64">
    <property type="entry name" value="PROPHAGE INTEGRASE INTD-RELATED"/>
    <property type="match status" value="1"/>
</dbReference>
<evidence type="ECO:0000256" key="1">
    <source>
        <dbReference type="ARBA" id="ARBA00008857"/>
    </source>
</evidence>
<feature type="domain" description="Tyr recombinase" evidence="7">
    <location>
        <begin position="267"/>
        <end position="480"/>
    </location>
</feature>
<dbReference type="PANTHER" id="PTHR30349">
    <property type="entry name" value="PHAGE INTEGRASE-RELATED"/>
    <property type="match status" value="1"/>
</dbReference>
<dbReference type="InterPro" id="IPR013762">
    <property type="entry name" value="Integrase-like_cat_sf"/>
</dbReference>
<reference evidence="9 10" key="1">
    <citation type="submission" date="2023-11" db="EMBL/GenBank/DDBJ databases">
        <authorList>
            <person name="Ouyang M.-Y."/>
        </authorList>
    </citation>
    <scope>NUCLEOTIDE SEQUENCE [LARGE SCALE GENOMIC DNA]</scope>
    <source>
        <strain evidence="9 10">OY6</strain>
    </source>
</reference>
<keyword evidence="10" id="KW-1185">Reference proteome</keyword>
<dbReference type="InterPro" id="IPR002104">
    <property type="entry name" value="Integrase_catalytic"/>
</dbReference>
<dbReference type="Gene3D" id="1.10.150.130">
    <property type="match status" value="1"/>
</dbReference>
<evidence type="ECO:0000259" key="7">
    <source>
        <dbReference type="PROSITE" id="PS51898"/>
    </source>
</evidence>
<dbReference type="InterPro" id="IPR011946">
    <property type="entry name" value="Integrase_integron-type"/>
</dbReference>
<evidence type="ECO:0000256" key="4">
    <source>
        <dbReference type="ARBA" id="ARBA00023172"/>
    </source>
</evidence>
<feature type="region of interest" description="Disordered" evidence="6">
    <location>
        <begin position="113"/>
        <end position="160"/>
    </location>
</feature>
<keyword evidence="2" id="KW-0229">DNA integration</keyword>
<proteinExistence type="inferred from homology"/>
<organism evidence="9 10">
    <name type="scientific">Methylomonas defluvii</name>
    <dbReference type="NCBI Taxonomy" id="3045149"/>
    <lineage>
        <taxon>Bacteria</taxon>
        <taxon>Pseudomonadati</taxon>
        <taxon>Pseudomonadota</taxon>
        <taxon>Gammaproteobacteria</taxon>
        <taxon>Methylococcales</taxon>
        <taxon>Methylococcaceae</taxon>
        <taxon>Methylomonas</taxon>
    </lineage>
</organism>
<feature type="domain" description="Core-binding (CB)" evidence="8">
    <location>
        <begin position="166"/>
        <end position="249"/>
    </location>
</feature>
<accession>A0ABU4UM07</accession>
<evidence type="ECO:0000256" key="2">
    <source>
        <dbReference type="ARBA" id="ARBA00022908"/>
    </source>
</evidence>
<dbReference type="Pfam" id="PF00589">
    <property type="entry name" value="Phage_integrase"/>
    <property type="match status" value="1"/>
</dbReference>
<name>A0ABU4UM07_9GAMM</name>
<dbReference type="PROSITE" id="PS51900">
    <property type="entry name" value="CB"/>
    <property type="match status" value="1"/>
</dbReference>
<dbReference type="NCBIfam" id="TIGR02249">
    <property type="entry name" value="integrase_gron"/>
    <property type="match status" value="1"/>
</dbReference>
<dbReference type="InterPro" id="IPR011010">
    <property type="entry name" value="DNA_brk_join_enz"/>
</dbReference>
<evidence type="ECO:0000313" key="9">
    <source>
        <dbReference type="EMBL" id="MDX8130455.1"/>
    </source>
</evidence>
<protein>
    <submittedName>
        <fullName evidence="9">Integron integrase</fullName>
    </submittedName>
</protein>
<feature type="compositionally biased region" description="Low complexity" evidence="6">
    <location>
        <begin position="113"/>
        <end position="128"/>
    </location>
</feature>
<sequence length="485" mass="55445">MISKDFSFLYIIHTISKSALEVAMLAVPASLSQAFETQLHQRNVPEQQRRDFHKWFRFYLDFCNKYGANPKLTASFAPFDEKLKSKGQSETQRQQARRAVAIYYRMIGAIKSTSTPSSDSLPDQSLTSKRLAEPYQSPVNQTVTTRPVPETTKPSPVDESPKLTGATWVTVYEQLQAAIKVRHYSNKTWQAYRYWLQQFQTYTKSKDARLLDMDDVKAFLSHLAMNKQVAASSQNQAFNALLFLFKHVLLKEFGKVEGVVRAKRRPYIPVVLSRPEVDRIIGILEPPYDLVAKLLYGCGLRLFECLKLRVQDLNFDLQVLTVHDGKGQKDRTLPMPEVLTTELAAQVERVAALHEQDVAAKTGGVFLPKSLDAKYKNAAKEFAWQWLFPAKSLTLVPSSQEYRRWHLHESHVQQAIKLAVRRSRIAKRASAHTFRHSFASHLLQANVDIRTIQELLGHSDLRTTMIYTHTVPSRTIKEAKSPLDF</sequence>
<evidence type="ECO:0000256" key="3">
    <source>
        <dbReference type="ARBA" id="ARBA00023125"/>
    </source>
</evidence>
<dbReference type="EMBL" id="JAXARY010000049">
    <property type="protein sequence ID" value="MDX8130455.1"/>
    <property type="molecule type" value="Genomic_DNA"/>
</dbReference>
<keyword evidence="4" id="KW-0233">DNA recombination</keyword>
<evidence type="ECO:0000313" key="10">
    <source>
        <dbReference type="Proteomes" id="UP001284537"/>
    </source>
</evidence>
<dbReference type="PROSITE" id="PS51898">
    <property type="entry name" value="TYR_RECOMBINASE"/>
    <property type="match status" value="1"/>
</dbReference>
<comment type="similarity">
    <text evidence="1">Belongs to the 'phage' integrase family.</text>
</comment>
<gene>
    <name evidence="9" type="ORF">QLH52_24410</name>
</gene>
<evidence type="ECO:0000256" key="5">
    <source>
        <dbReference type="PROSITE-ProRule" id="PRU01248"/>
    </source>
</evidence>